<proteinExistence type="predicted"/>
<name>A0A369JPP1_HYPMA</name>
<dbReference type="Proteomes" id="UP000076154">
    <property type="component" value="Unassembled WGS sequence"/>
</dbReference>
<organism evidence="1 2">
    <name type="scientific">Hypsizygus marmoreus</name>
    <name type="common">White beech mushroom</name>
    <name type="synonym">Agaricus marmoreus</name>
    <dbReference type="NCBI Taxonomy" id="39966"/>
    <lineage>
        <taxon>Eukaryota</taxon>
        <taxon>Fungi</taxon>
        <taxon>Dikarya</taxon>
        <taxon>Basidiomycota</taxon>
        <taxon>Agaricomycotina</taxon>
        <taxon>Agaricomycetes</taxon>
        <taxon>Agaricomycetidae</taxon>
        <taxon>Agaricales</taxon>
        <taxon>Tricholomatineae</taxon>
        <taxon>Lyophyllaceae</taxon>
        <taxon>Hypsizygus</taxon>
    </lineage>
</organism>
<keyword evidence="2" id="KW-1185">Reference proteome</keyword>
<accession>A0A369JPP1</accession>
<dbReference type="EMBL" id="LUEZ02000051">
    <property type="protein sequence ID" value="RDB22355.1"/>
    <property type="molecule type" value="Genomic_DNA"/>
</dbReference>
<protein>
    <submittedName>
        <fullName evidence="1">Uncharacterized protein</fullName>
    </submittedName>
</protein>
<comment type="caution">
    <text evidence="1">The sequence shown here is derived from an EMBL/GenBank/DDBJ whole genome shotgun (WGS) entry which is preliminary data.</text>
</comment>
<evidence type="ECO:0000313" key="1">
    <source>
        <dbReference type="EMBL" id="RDB22355.1"/>
    </source>
</evidence>
<evidence type="ECO:0000313" key="2">
    <source>
        <dbReference type="Proteomes" id="UP000076154"/>
    </source>
</evidence>
<dbReference type="AlphaFoldDB" id="A0A369JPP1"/>
<sequence>MLHILDSFSLSVFGNSHHNAFCICIALAIILQEFSTFNDTDPEFELLEPIIIAYLGSTQMTSVSHAVQALDLTKIPKSPEPRPRSWLFRKLHKKEIEKEMCLASAQRHTWFTELGDQLHQIVQQNLLS</sequence>
<dbReference type="InParanoid" id="A0A369JPP1"/>
<gene>
    <name evidence="1" type="ORF">Hypma_010564</name>
</gene>
<reference evidence="1" key="1">
    <citation type="submission" date="2018-04" db="EMBL/GenBank/DDBJ databases">
        <title>Whole genome sequencing of Hypsizygus marmoreus.</title>
        <authorList>
            <person name="Choi I.-G."/>
            <person name="Min B."/>
            <person name="Kim J.-G."/>
            <person name="Kim S."/>
            <person name="Oh Y.-L."/>
            <person name="Kong W.-S."/>
            <person name="Park H."/>
            <person name="Jeong J."/>
            <person name="Song E.-S."/>
        </authorList>
    </citation>
    <scope>NUCLEOTIDE SEQUENCE [LARGE SCALE GENOMIC DNA]</scope>
    <source>
        <strain evidence="1">51987-8</strain>
    </source>
</reference>